<evidence type="ECO:0000313" key="4">
    <source>
        <dbReference type="EMBL" id="CAB5032827.1"/>
    </source>
</evidence>
<sequence length="219" mass="24219">MKRAIVLSHRAVAHELGNIGSWFELRDYEVEHVYREDMSVSLDHVEGDILFVLGSPTSVADGYCLAPAQQEIELVRQWVSIGRQFVGICFGAQVLACALGGSVRRMDNTFRAFTEMTLKPSAPEVVQGSWAVWHEDAITAPVGAEVMARLPHADTVFRVGNAWGIQPHIEFTGDIVERLATTFKVDTPDVVALVDGLRATESDHSQRTHQLLDYICSNS</sequence>
<dbReference type="PANTHER" id="PTHR42695">
    <property type="entry name" value="GLUTAMINE AMIDOTRANSFERASE YLR126C-RELATED"/>
    <property type="match status" value="1"/>
</dbReference>
<dbReference type="EMBL" id="CAFBPS010000094">
    <property type="protein sequence ID" value="CAB5032827.1"/>
    <property type="molecule type" value="Genomic_DNA"/>
</dbReference>
<reference evidence="4" key="1">
    <citation type="submission" date="2020-05" db="EMBL/GenBank/DDBJ databases">
        <authorList>
            <person name="Chiriac C."/>
            <person name="Salcher M."/>
            <person name="Ghai R."/>
            <person name="Kavagutti S V."/>
        </authorList>
    </citation>
    <scope>NUCLEOTIDE SEQUENCE</scope>
</reference>
<dbReference type="PANTHER" id="PTHR42695:SF5">
    <property type="entry name" value="GLUTAMINE AMIDOTRANSFERASE YLR126C-RELATED"/>
    <property type="match status" value="1"/>
</dbReference>
<dbReference type="InterPro" id="IPR017926">
    <property type="entry name" value="GATASE"/>
</dbReference>
<accession>A0A6J7RVD5</accession>
<organism evidence="4">
    <name type="scientific">freshwater metagenome</name>
    <dbReference type="NCBI Taxonomy" id="449393"/>
    <lineage>
        <taxon>unclassified sequences</taxon>
        <taxon>metagenomes</taxon>
        <taxon>ecological metagenomes</taxon>
    </lineage>
</organism>
<dbReference type="InterPro" id="IPR044992">
    <property type="entry name" value="ChyE-like"/>
</dbReference>
<evidence type="ECO:0000313" key="2">
    <source>
        <dbReference type="EMBL" id="CAB4726208.1"/>
    </source>
</evidence>
<gene>
    <name evidence="2" type="ORF">UFOPK2658_01408</name>
    <name evidence="3" type="ORF">UFOPK2880_00948</name>
    <name evidence="4" type="ORF">UFOPK4134_01188</name>
</gene>
<dbReference type="SUPFAM" id="SSF52317">
    <property type="entry name" value="Class I glutamine amidotransferase-like"/>
    <property type="match status" value="1"/>
</dbReference>
<dbReference type="GO" id="GO:0005829">
    <property type="term" value="C:cytosol"/>
    <property type="evidence" value="ECO:0007669"/>
    <property type="project" value="TreeGrafter"/>
</dbReference>
<dbReference type="AlphaFoldDB" id="A0A6J7RVD5"/>
<dbReference type="EMBL" id="CAEZZP010000053">
    <property type="protein sequence ID" value="CAB4773336.1"/>
    <property type="molecule type" value="Genomic_DNA"/>
</dbReference>
<dbReference type="Pfam" id="PF00117">
    <property type="entry name" value="GATase"/>
    <property type="match status" value="1"/>
</dbReference>
<protein>
    <submittedName>
        <fullName evidence="4">Unannotated protein</fullName>
    </submittedName>
</protein>
<evidence type="ECO:0000259" key="1">
    <source>
        <dbReference type="Pfam" id="PF00117"/>
    </source>
</evidence>
<dbReference type="InterPro" id="IPR029062">
    <property type="entry name" value="Class_I_gatase-like"/>
</dbReference>
<name>A0A6J7RVD5_9ZZZZ</name>
<dbReference type="EMBL" id="CAEZYH010000072">
    <property type="protein sequence ID" value="CAB4726208.1"/>
    <property type="molecule type" value="Genomic_DNA"/>
</dbReference>
<evidence type="ECO:0000313" key="3">
    <source>
        <dbReference type="EMBL" id="CAB4773336.1"/>
    </source>
</evidence>
<dbReference type="PROSITE" id="PS51273">
    <property type="entry name" value="GATASE_TYPE_1"/>
    <property type="match status" value="1"/>
</dbReference>
<dbReference type="Gene3D" id="3.40.50.880">
    <property type="match status" value="1"/>
</dbReference>
<feature type="domain" description="Glutamine amidotransferase" evidence="1">
    <location>
        <begin position="28"/>
        <end position="120"/>
    </location>
</feature>
<proteinExistence type="predicted"/>